<name>A0A7W9L3T2_9HYPH</name>
<evidence type="ECO:0000259" key="1">
    <source>
        <dbReference type="Pfam" id="PF21986"/>
    </source>
</evidence>
<evidence type="ECO:0000313" key="2">
    <source>
        <dbReference type="EMBL" id="MBB5754853.1"/>
    </source>
</evidence>
<dbReference type="AlphaFoldDB" id="A0A7W9L3T2"/>
<protein>
    <recommendedName>
        <fullName evidence="1">Allophanate hydrolase C-terminal domain-containing protein</fullName>
    </recommendedName>
</protein>
<comment type="caution">
    <text evidence="2">The sequence shown here is derived from an EMBL/GenBank/DDBJ whole genome shotgun (WGS) entry which is preliminary data.</text>
</comment>
<dbReference type="EMBL" id="JACHOO010000010">
    <property type="protein sequence ID" value="MBB5754853.1"/>
    <property type="molecule type" value="Genomic_DNA"/>
</dbReference>
<keyword evidence="3" id="KW-1185">Reference proteome</keyword>
<dbReference type="Proteomes" id="UP000523821">
    <property type="component" value="Unassembled WGS sequence"/>
</dbReference>
<sequence length="145" mass="14723">MTAEAASPPDRISVAVVGAHLSGMPLNRELAALDAALVRAAKTAPDYRLFALAGTVPPKPGLVREPGFAGPGIALEVWSLDPAGFGRFVAGIPKPLGIGKLTLDDGSEVSGFICEPAGLNGAREITEFGGWRAYVAAKAAEAASA</sequence>
<dbReference type="Pfam" id="PF21986">
    <property type="entry name" value="AH_C"/>
    <property type="match status" value="1"/>
</dbReference>
<dbReference type="Gene3D" id="3.10.490.10">
    <property type="entry name" value="Gamma-glutamyl cyclotransferase-like"/>
    <property type="match status" value="1"/>
</dbReference>
<feature type="domain" description="Allophanate hydrolase C-terminal" evidence="1">
    <location>
        <begin position="12"/>
        <end position="136"/>
    </location>
</feature>
<evidence type="ECO:0000313" key="3">
    <source>
        <dbReference type="Proteomes" id="UP000523821"/>
    </source>
</evidence>
<dbReference type="InterPro" id="IPR053844">
    <property type="entry name" value="AH_C"/>
</dbReference>
<organism evidence="2 3">
    <name type="scientific">Prosthecomicrobium pneumaticum</name>
    <dbReference type="NCBI Taxonomy" id="81895"/>
    <lineage>
        <taxon>Bacteria</taxon>
        <taxon>Pseudomonadati</taxon>
        <taxon>Pseudomonadota</taxon>
        <taxon>Alphaproteobacteria</taxon>
        <taxon>Hyphomicrobiales</taxon>
        <taxon>Kaistiaceae</taxon>
        <taxon>Prosthecomicrobium</taxon>
    </lineage>
</organism>
<reference evidence="2 3" key="1">
    <citation type="submission" date="2020-08" db="EMBL/GenBank/DDBJ databases">
        <title>Genomic Encyclopedia of Type Strains, Phase IV (KMG-IV): sequencing the most valuable type-strain genomes for metagenomic binning, comparative biology and taxonomic classification.</title>
        <authorList>
            <person name="Goeker M."/>
        </authorList>
    </citation>
    <scope>NUCLEOTIDE SEQUENCE [LARGE SCALE GENOMIC DNA]</scope>
    <source>
        <strain evidence="2 3">DSM 16268</strain>
    </source>
</reference>
<proteinExistence type="predicted"/>
<accession>A0A7W9L3T2</accession>
<gene>
    <name evidence="2" type="ORF">GGQ63_003945</name>
</gene>